<evidence type="ECO:0000256" key="1">
    <source>
        <dbReference type="SAM" id="MobiDB-lite"/>
    </source>
</evidence>
<gene>
    <name evidence="2" type="ORF">SteCoe_2969</name>
</gene>
<protein>
    <submittedName>
        <fullName evidence="2">Uncharacterized protein</fullName>
    </submittedName>
</protein>
<proteinExistence type="predicted"/>
<dbReference type="OrthoDB" id="325673at2759"/>
<keyword evidence="3" id="KW-1185">Reference proteome</keyword>
<feature type="region of interest" description="Disordered" evidence="1">
    <location>
        <begin position="175"/>
        <end position="194"/>
    </location>
</feature>
<evidence type="ECO:0000313" key="2">
    <source>
        <dbReference type="EMBL" id="OMJ93918.1"/>
    </source>
</evidence>
<name>A0A1R2CY25_9CILI</name>
<comment type="caution">
    <text evidence="2">The sequence shown here is derived from an EMBL/GenBank/DDBJ whole genome shotgun (WGS) entry which is preliminary data.</text>
</comment>
<organism evidence="2 3">
    <name type="scientific">Stentor coeruleus</name>
    <dbReference type="NCBI Taxonomy" id="5963"/>
    <lineage>
        <taxon>Eukaryota</taxon>
        <taxon>Sar</taxon>
        <taxon>Alveolata</taxon>
        <taxon>Ciliophora</taxon>
        <taxon>Postciliodesmatophora</taxon>
        <taxon>Heterotrichea</taxon>
        <taxon>Heterotrichida</taxon>
        <taxon>Stentoridae</taxon>
        <taxon>Stentor</taxon>
    </lineage>
</organism>
<sequence length="211" mass="24034">MIPRRQIGSFNSYYPWPIQDINKRGCTAPRPEKQENLFIPSRVPTSSSKYADPKIPNTKVSIKPSGFKSYKPREPIRTISSFSSDTASYIDQRPTTNAYMPISPIPEDIEHVWEEGNKRPKTQNEKCRRKIIVPQAKEHNSEPFPVRGGNNGGRTLFDVPIIVIKDDKNRRIASARKNIGSRAGPRPSTFKPTRSTFASSLDQEFLELFQM</sequence>
<accession>A0A1R2CY25</accession>
<dbReference type="AlphaFoldDB" id="A0A1R2CY25"/>
<reference evidence="2 3" key="1">
    <citation type="submission" date="2016-11" db="EMBL/GenBank/DDBJ databases">
        <title>The macronuclear genome of Stentor coeruleus: a giant cell with tiny introns.</title>
        <authorList>
            <person name="Slabodnick M."/>
            <person name="Ruby J.G."/>
            <person name="Reiff S.B."/>
            <person name="Swart E.C."/>
            <person name="Gosai S."/>
            <person name="Prabakaran S."/>
            <person name="Witkowska E."/>
            <person name="Larue G.E."/>
            <person name="Fisher S."/>
            <person name="Freeman R.M."/>
            <person name="Gunawardena J."/>
            <person name="Chu W."/>
            <person name="Stover N.A."/>
            <person name="Gregory B.D."/>
            <person name="Nowacki M."/>
            <person name="Derisi J."/>
            <person name="Roy S.W."/>
            <person name="Marshall W.F."/>
            <person name="Sood P."/>
        </authorList>
    </citation>
    <scope>NUCLEOTIDE SEQUENCE [LARGE SCALE GENOMIC DNA]</scope>
    <source>
        <strain evidence="2">WM001</strain>
    </source>
</reference>
<dbReference type="Proteomes" id="UP000187209">
    <property type="component" value="Unassembled WGS sequence"/>
</dbReference>
<dbReference type="EMBL" id="MPUH01000034">
    <property type="protein sequence ID" value="OMJ93918.1"/>
    <property type="molecule type" value="Genomic_DNA"/>
</dbReference>
<evidence type="ECO:0000313" key="3">
    <source>
        <dbReference type="Proteomes" id="UP000187209"/>
    </source>
</evidence>